<protein>
    <submittedName>
        <fullName evidence="2">Uncharacterized protein</fullName>
    </submittedName>
</protein>
<reference evidence="2 3" key="1">
    <citation type="submission" date="2020-05" db="EMBL/GenBank/DDBJ databases">
        <title>Ceratocystis lukuohia genome.</title>
        <authorList>
            <person name="Harrington T.C."/>
            <person name="Kim K."/>
            <person name="Mayers C.G."/>
        </authorList>
    </citation>
    <scope>NUCLEOTIDE SEQUENCE [LARGE SCALE GENOMIC DNA]</scope>
    <source>
        <strain evidence="2 3">C4212</strain>
    </source>
</reference>
<evidence type="ECO:0000313" key="3">
    <source>
        <dbReference type="Proteomes" id="UP001610728"/>
    </source>
</evidence>
<gene>
    <name evidence="2" type="ORF">HOO65_010961</name>
</gene>
<evidence type="ECO:0000256" key="1">
    <source>
        <dbReference type="SAM" id="MobiDB-lite"/>
    </source>
</evidence>
<feature type="compositionally biased region" description="Polar residues" evidence="1">
    <location>
        <begin position="604"/>
        <end position="614"/>
    </location>
</feature>
<dbReference type="Proteomes" id="UP001610728">
    <property type="component" value="Unassembled WGS sequence"/>
</dbReference>
<evidence type="ECO:0000313" key="2">
    <source>
        <dbReference type="EMBL" id="KAL2891603.1"/>
    </source>
</evidence>
<organism evidence="2 3">
    <name type="scientific">Ceratocystis lukuohia</name>
    <dbReference type="NCBI Taxonomy" id="2019550"/>
    <lineage>
        <taxon>Eukaryota</taxon>
        <taxon>Fungi</taxon>
        <taxon>Dikarya</taxon>
        <taxon>Ascomycota</taxon>
        <taxon>Pezizomycotina</taxon>
        <taxon>Sordariomycetes</taxon>
        <taxon>Hypocreomycetidae</taxon>
        <taxon>Microascales</taxon>
        <taxon>Ceratocystidaceae</taxon>
        <taxon>Ceratocystis</taxon>
    </lineage>
</organism>
<keyword evidence="3" id="KW-1185">Reference proteome</keyword>
<feature type="compositionally biased region" description="Basic and acidic residues" evidence="1">
    <location>
        <begin position="579"/>
        <end position="588"/>
    </location>
</feature>
<feature type="compositionally biased region" description="Polar residues" evidence="1">
    <location>
        <begin position="14"/>
        <end position="23"/>
    </location>
</feature>
<comment type="caution">
    <text evidence="2">The sequence shown here is derived from an EMBL/GenBank/DDBJ whole genome shotgun (WGS) entry which is preliminary data.</text>
</comment>
<dbReference type="RefSeq" id="XP_070862783.1">
    <property type="nucleotide sequence ID" value="XM_071005600.1"/>
</dbReference>
<proteinExistence type="predicted"/>
<name>A0ABR4MTJ9_9PEZI</name>
<sequence length="614" mass="67562">MDTAGVEAEEKESSTQAEPTTTVARAEQPKKPATKERKHGGPPTEKERNLEMAMKHIAEEKKRAELKGNVYLWLAEKIPEICNQAISMAKGDADVRMLAGHVSAEFRAAFQKLQLGGRAPNPGQMEKKRQSPETNKATKPKGTAAQKQEAPSGKRTYATVAKQATGGTKQPVAQKKTTIKTPGKEGEQTVRVFIRGPTEGKEEAANRELAKIFGGTPKELNAKKVNSGWAFHAKKSTVTDANMERARIAYGAKACEVDKKWIHARITGLEDFYVLGEEGPVPIRTEQWFAEHIAKQTGGQVKAIKWQMETEKYKDATIRFAIDLPEGQILPTSMKFVGSNNTATVKRCRTSALPLCRTCWEAKIFKGTPKEFEMKKVNSGWAFYIEKSKATTINLERAKTACGARACELDSKWTHARITGLSDFYVLNEGGPVPTKNEEWFIGQIATQTGGQVKAIKWQIEAEKYKDATLRVAINLPEGKTLPSSMKFEGSNNEARVKRCRTPSLPLCRNCWEAHPTTGCKAAPRCRLCGSQAHLEKEHSGAHAACIVCKAEGHAAGEPSCKRNARGEKAAPKTATESQENHDVDSQAKKKRKRTSMADPASDAESSQSRQDQC</sequence>
<feature type="region of interest" description="Disordered" evidence="1">
    <location>
        <begin position="1"/>
        <end position="49"/>
    </location>
</feature>
<accession>A0ABR4MTJ9</accession>
<feature type="region of interest" description="Disordered" evidence="1">
    <location>
        <begin position="557"/>
        <end position="614"/>
    </location>
</feature>
<feature type="region of interest" description="Disordered" evidence="1">
    <location>
        <begin position="115"/>
        <end position="185"/>
    </location>
</feature>
<dbReference type="EMBL" id="JABSNW010000001">
    <property type="protein sequence ID" value="KAL2891603.1"/>
    <property type="molecule type" value="Genomic_DNA"/>
</dbReference>
<dbReference type="GeneID" id="98115207"/>